<feature type="transmembrane region" description="Helical" evidence="1">
    <location>
        <begin position="16"/>
        <end position="34"/>
    </location>
</feature>
<evidence type="ECO:0000313" key="2">
    <source>
        <dbReference type="EMBL" id="EKE28918.1"/>
    </source>
</evidence>
<dbReference type="EMBL" id="AMFJ01000264">
    <property type="protein sequence ID" value="EKE28918.1"/>
    <property type="molecule type" value="Genomic_DNA"/>
</dbReference>
<gene>
    <name evidence="2" type="ORF">ACD_2C00264G0003</name>
</gene>
<dbReference type="AlphaFoldDB" id="K2G107"/>
<proteinExistence type="predicted"/>
<sequence>MIRTYQEELNSRKNKWAIFWLIVFVLSIVLYLFFQGYYVNVDFKVDNIKTQPQSILKQFWIINLQVFPNPELMLINQKQYSNWNKSIFDYGNYSIEIFKKDYIPVSLSIDINKSFPIYYETLNLFKKFQYTPIDSQYDTVKKMDENYLAFSKKDSSILVLNQKFKPIRIFADSYAHLGYKYFSNNGQMMVYDIENNVVKPLLSKEESLPLMCKDAKVFHNRLFCFDIMDFIDGNAMRWTEKVTKINDNLILTANFIYNNGNGWDWWTYEHSNSSIYNPENLIHINNLPYVVEEWFLYNLENKNKTKFAINNIDTVANTFEFWKDTVLLWYKWGEGNFMIYDEKKSYSWEMPKVDLKKVTVSKINWAFIFNTWNNLYLYYKNSKNILSILKWDNITVIDNIAFFQKNWKNYQMNLIQE</sequence>
<protein>
    <submittedName>
        <fullName evidence="2">Uncharacterized protein</fullName>
    </submittedName>
</protein>
<keyword evidence="1" id="KW-0812">Transmembrane</keyword>
<accession>K2G107</accession>
<keyword evidence="1" id="KW-0472">Membrane</keyword>
<evidence type="ECO:0000256" key="1">
    <source>
        <dbReference type="SAM" id="Phobius"/>
    </source>
</evidence>
<organism evidence="2">
    <name type="scientific">uncultured bacterium</name>
    <name type="common">gcode 4</name>
    <dbReference type="NCBI Taxonomy" id="1234023"/>
    <lineage>
        <taxon>Bacteria</taxon>
        <taxon>environmental samples</taxon>
    </lineage>
</organism>
<name>K2G107_9BACT</name>
<reference evidence="2" key="1">
    <citation type="journal article" date="2012" name="Science">
        <title>Fermentation, hydrogen, and sulfur metabolism in multiple uncultivated bacterial phyla.</title>
        <authorList>
            <person name="Wrighton K.C."/>
            <person name="Thomas B.C."/>
            <person name="Sharon I."/>
            <person name="Miller C.S."/>
            <person name="Castelle C.J."/>
            <person name="VerBerkmoes N.C."/>
            <person name="Wilkins M.J."/>
            <person name="Hettich R.L."/>
            <person name="Lipton M.S."/>
            <person name="Williams K.H."/>
            <person name="Long P.E."/>
            <person name="Banfield J.F."/>
        </authorList>
    </citation>
    <scope>NUCLEOTIDE SEQUENCE [LARGE SCALE GENOMIC DNA]</scope>
</reference>
<keyword evidence="1" id="KW-1133">Transmembrane helix</keyword>
<comment type="caution">
    <text evidence="2">The sequence shown here is derived from an EMBL/GenBank/DDBJ whole genome shotgun (WGS) entry which is preliminary data.</text>
</comment>